<dbReference type="InterPro" id="IPR040283">
    <property type="entry name" value="DDB_G0292058-like"/>
</dbReference>
<feature type="transmembrane region" description="Helical" evidence="1">
    <location>
        <begin position="226"/>
        <end position="251"/>
    </location>
</feature>
<keyword evidence="2" id="KW-0732">Signal</keyword>
<evidence type="ECO:0000313" key="4">
    <source>
        <dbReference type="Proteomes" id="UP001202328"/>
    </source>
</evidence>
<keyword evidence="4" id="KW-1185">Reference proteome</keyword>
<dbReference type="GO" id="GO:0016020">
    <property type="term" value="C:membrane"/>
    <property type="evidence" value="ECO:0007669"/>
    <property type="project" value="TreeGrafter"/>
</dbReference>
<feature type="chain" id="PRO_5042068614" evidence="2">
    <location>
        <begin position="23"/>
        <end position="406"/>
    </location>
</feature>
<dbReference type="PANTHER" id="PTHR31414">
    <property type="entry name" value="TRANSMEMBRANE PROTEIN DDB_G0292058"/>
    <property type="match status" value="1"/>
</dbReference>
<dbReference type="Proteomes" id="UP001202328">
    <property type="component" value="Unassembled WGS sequence"/>
</dbReference>
<dbReference type="AlphaFoldDB" id="A0AAD4SFK0"/>
<sequence>MSKTKLFCIIILFSSIFSPNESAPVLGSSSPPVNGNDQVVMRMVYNRPNPLHGFRHYNGGYNITNIDYWASVAFTGVHGYAMAGIWVLVGLGIGVFLILKNCCMRSRSSSNIADHSNFYYIIPFSLVILLTCLAIIASGFTLAANKNFFGRTKKMEESILGAAGDAHRSIRKVSRAMNEMQRLLRPYNESAFSRLNWTSRKLQRESHNIQRIVVKNRHKIGLATQILQGATTGVISINMALVVFALVLLLLHWRPGLIMILVLCWILTVLCWVLTGFHFFLHTFVDDTCSAFKEFEQNPNNNSLNSVLPCVSQAYADHIMVEIGSAIHKFISKLNTKVQGMSQVLGLSDSDSESPSAVLKVCNPFSGAPNFFYDPSSCSANAIPIGDIPNAHEQDLIRLQFFNLRR</sequence>
<feature type="transmembrane region" description="Helical" evidence="1">
    <location>
        <begin position="258"/>
        <end position="281"/>
    </location>
</feature>
<organism evidence="3 4">
    <name type="scientific">Papaver atlanticum</name>
    <dbReference type="NCBI Taxonomy" id="357466"/>
    <lineage>
        <taxon>Eukaryota</taxon>
        <taxon>Viridiplantae</taxon>
        <taxon>Streptophyta</taxon>
        <taxon>Embryophyta</taxon>
        <taxon>Tracheophyta</taxon>
        <taxon>Spermatophyta</taxon>
        <taxon>Magnoliopsida</taxon>
        <taxon>Ranunculales</taxon>
        <taxon>Papaveraceae</taxon>
        <taxon>Papaveroideae</taxon>
        <taxon>Papaver</taxon>
    </lineage>
</organism>
<keyword evidence="1" id="KW-0812">Transmembrane</keyword>
<reference evidence="3" key="1">
    <citation type="submission" date="2022-04" db="EMBL/GenBank/DDBJ databases">
        <title>A functionally conserved STORR gene fusion in Papaver species that diverged 16.8 million years ago.</title>
        <authorList>
            <person name="Catania T."/>
        </authorList>
    </citation>
    <scope>NUCLEOTIDE SEQUENCE</scope>
    <source>
        <strain evidence="3">S-188037</strain>
    </source>
</reference>
<evidence type="ECO:0000256" key="2">
    <source>
        <dbReference type="SAM" id="SignalP"/>
    </source>
</evidence>
<accession>A0AAD4SFK0</accession>
<proteinExistence type="predicted"/>
<comment type="caution">
    <text evidence="3">The sequence shown here is derived from an EMBL/GenBank/DDBJ whole genome shotgun (WGS) entry which is preliminary data.</text>
</comment>
<feature type="transmembrane region" description="Helical" evidence="1">
    <location>
        <begin position="77"/>
        <end position="99"/>
    </location>
</feature>
<keyword evidence="1" id="KW-0472">Membrane</keyword>
<dbReference type="PANTHER" id="PTHR31414:SF19">
    <property type="entry name" value="TRANSMEMBRANE PROTEIN"/>
    <property type="match status" value="1"/>
</dbReference>
<feature type="signal peptide" evidence="2">
    <location>
        <begin position="1"/>
        <end position="22"/>
    </location>
</feature>
<name>A0AAD4SFK0_9MAGN</name>
<protein>
    <submittedName>
        <fullName evidence="3">Uncharacterized protein</fullName>
    </submittedName>
</protein>
<evidence type="ECO:0000313" key="3">
    <source>
        <dbReference type="EMBL" id="KAI3903335.1"/>
    </source>
</evidence>
<gene>
    <name evidence="3" type="ORF">MKW98_031989</name>
</gene>
<evidence type="ECO:0000256" key="1">
    <source>
        <dbReference type="SAM" id="Phobius"/>
    </source>
</evidence>
<dbReference type="EMBL" id="JAJJMB010011222">
    <property type="protein sequence ID" value="KAI3903335.1"/>
    <property type="molecule type" value="Genomic_DNA"/>
</dbReference>
<keyword evidence="1" id="KW-1133">Transmembrane helix</keyword>
<feature type="transmembrane region" description="Helical" evidence="1">
    <location>
        <begin position="120"/>
        <end position="144"/>
    </location>
</feature>